<proteinExistence type="predicted"/>
<gene>
    <name evidence="1" type="ORF">BV22DRAFT_588133</name>
</gene>
<evidence type="ECO:0000313" key="1">
    <source>
        <dbReference type="EMBL" id="KAH7923385.1"/>
    </source>
</evidence>
<organism evidence="1 2">
    <name type="scientific">Leucogyrophana mollusca</name>
    <dbReference type="NCBI Taxonomy" id="85980"/>
    <lineage>
        <taxon>Eukaryota</taxon>
        <taxon>Fungi</taxon>
        <taxon>Dikarya</taxon>
        <taxon>Basidiomycota</taxon>
        <taxon>Agaricomycotina</taxon>
        <taxon>Agaricomycetes</taxon>
        <taxon>Agaricomycetidae</taxon>
        <taxon>Boletales</taxon>
        <taxon>Boletales incertae sedis</taxon>
        <taxon>Leucogyrophana</taxon>
    </lineage>
</organism>
<protein>
    <submittedName>
        <fullName evidence="1">Clavaminate synthase-like protein</fullName>
    </submittedName>
</protein>
<reference evidence="1" key="1">
    <citation type="journal article" date="2021" name="New Phytol.">
        <title>Evolutionary innovations through gain and loss of genes in the ectomycorrhizal Boletales.</title>
        <authorList>
            <person name="Wu G."/>
            <person name="Miyauchi S."/>
            <person name="Morin E."/>
            <person name="Kuo A."/>
            <person name="Drula E."/>
            <person name="Varga T."/>
            <person name="Kohler A."/>
            <person name="Feng B."/>
            <person name="Cao Y."/>
            <person name="Lipzen A."/>
            <person name="Daum C."/>
            <person name="Hundley H."/>
            <person name="Pangilinan J."/>
            <person name="Johnson J."/>
            <person name="Barry K."/>
            <person name="LaButti K."/>
            <person name="Ng V."/>
            <person name="Ahrendt S."/>
            <person name="Min B."/>
            <person name="Choi I.G."/>
            <person name="Park H."/>
            <person name="Plett J.M."/>
            <person name="Magnuson J."/>
            <person name="Spatafora J.W."/>
            <person name="Nagy L.G."/>
            <person name="Henrissat B."/>
            <person name="Grigoriev I.V."/>
            <person name="Yang Z.L."/>
            <person name="Xu J."/>
            <person name="Martin F.M."/>
        </authorList>
    </citation>
    <scope>NUCLEOTIDE SEQUENCE</scope>
    <source>
        <strain evidence="1">KUC20120723A-06</strain>
    </source>
</reference>
<name>A0ACB8BC62_9AGAM</name>
<comment type="caution">
    <text evidence="1">The sequence shown here is derived from an EMBL/GenBank/DDBJ whole genome shotgun (WGS) entry which is preliminary data.</text>
</comment>
<dbReference type="Proteomes" id="UP000790709">
    <property type="component" value="Unassembled WGS sequence"/>
</dbReference>
<evidence type="ECO:0000313" key="2">
    <source>
        <dbReference type="Proteomes" id="UP000790709"/>
    </source>
</evidence>
<accession>A0ACB8BC62</accession>
<dbReference type="EMBL" id="MU266454">
    <property type="protein sequence ID" value="KAH7923385.1"/>
    <property type="molecule type" value="Genomic_DNA"/>
</dbReference>
<sequence>MPSTTLPYCPRYVPPPPTQENLDFADLAVIDLAKALTPEGRLELFPQVRDAFRTHGFIYAINHGWTQKQTDRIFDIANVPFTSVSADEAKAYAGDPKKDGYYQGFKTRGSWRLDSENEVFDQIEHYSLNRKVYTRSHPEALRPFLPEIEDFTHHNHYNVVHPILRLLALSLELPEETFVEKHRFDAAGETCARFIKYFKRSQAEEEKSKNVWLKGHADLGSVSVLWSQPIGGLQILSPDGKWRWVRHIDNALVINTGEAMEFLTGGYFKSTIHRVTQPPADQHAYDRLGVFYFSMPDDDVQLVPSAESPVLQRVGIEWCCTDDVAPNMEAWRKGRSAAYGVTPLKQGEKEGVEEEIISGIVVKHYN</sequence>
<keyword evidence="2" id="KW-1185">Reference proteome</keyword>